<dbReference type="RefSeq" id="XP_033382882.1">
    <property type="nucleotide sequence ID" value="XM_033533946.1"/>
</dbReference>
<dbReference type="AlphaFoldDB" id="A0A6A5XNN0"/>
<dbReference type="PANTHER" id="PTHR35042:SF1">
    <property type="entry name" value="DUF1772-DOMAIN-CONTAINING PROTEIN"/>
    <property type="match status" value="1"/>
</dbReference>
<dbReference type="GeneID" id="54291343"/>
<evidence type="ECO:0000256" key="3">
    <source>
        <dbReference type="ARBA" id="ARBA00022989"/>
    </source>
</evidence>
<protein>
    <recommendedName>
        <fullName evidence="9">DUF1772-domain-containing protein</fullName>
    </recommendedName>
</protein>
<organism evidence="7 8">
    <name type="scientific">Aaosphaeria arxii CBS 175.79</name>
    <dbReference type="NCBI Taxonomy" id="1450172"/>
    <lineage>
        <taxon>Eukaryota</taxon>
        <taxon>Fungi</taxon>
        <taxon>Dikarya</taxon>
        <taxon>Ascomycota</taxon>
        <taxon>Pezizomycotina</taxon>
        <taxon>Dothideomycetes</taxon>
        <taxon>Pleosporomycetidae</taxon>
        <taxon>Pleosporales</taxon>
        <taxon>Pleosporales incertae sedis</taxon>
        <taxon>Aaosphaeria</taxon>
    </lineage>
</organism>
<reference evidence="7" key="1">
    <citation type="journal article" date="2020" name="Stud. Mycol.">
        <title>101 Dothideomycetes genomes: a test case for predicting lifestyles and emergence of pathogens.</title>
        <authorList>
            <person name="Haridas S."/>
            <person name="Albert R."/>
            <person name="Binder M."/>
            <person name="Bloem J."/>
            <person name="Labutti K."/>
            <person name="Salamov A."/>
            <person name="Andreopoulos B."/>
            <person name="Baker S."/>
            <person name="Barry K."/>
            <person name="Bills G."/>
            <person name="Bluhm B."/>
            <person name="Cannon C."/>
            <person name="Castanera R."/>
            <person name="Culley D."/>
            <person name="Daum C."/>
            <person name="Ezra D."/>
            <person name="Gonzalez J."/>
            <person name="Henrissat B."/>
            <person name="Kuo A."/>
            <person name="Liang C."/>
            <person name="Lipzen A."/>
            <person name="Lutzoni F."/>
            <person name="Magnuson J."/>
            <person name="Mondo S."/>
            <person name="Nolan M."/>
            <person name="Ohm R."/>
            <person name="Pangilinan J."/>
            <person name="Park H.-J."/>
            <person name="Ramirez L."/>
            <person name="Alfaro M."/>
            <person name="Sun H."/>
            <person name="Tritt A."/>
            <person name="Yoshinaga Y."/>
            <person name="Zwiers L.-H."/>
            <person name="Turgeon B."/>
            <person name="Goodwin S."/>
            <person name="Spatafora J."/>
            <person name="Crous P."/>
            <person name="Grigoriev I."/>
        </authorList>
    </citation>
    <scope>NUCLEOTIDE SEQUENCE</scope>
    <source>
        <strain evidence="7">CBS 175.79</strain>
    </source>
</reference>
<evidence type="ECO:0000313" key="7">
    <source>
        <dbReference type="EMBL" id="KAF2014543.1"/>
    </source>
</evidence>
<evidence type="ECO:0000256" key="6">
    <source>
        <dbReference type="SAM" id="Phobius"/>
    </source>
</evidence>
<proteinExistence type="inferred from homology"/>
<feature type="transmembrane region" description="Helical" evidence="6">
    <location>
        <begin position="231"/>
        <end position="249"/>
    </location>
</feature>
<name>A0A6A5XNN0_9PLEO</name>
<evidence type="ECO:0000256" key="1">
    <source>
        <dbReference type="ARBA" id="ARBA00004141"/>
    </source>
</evidence>
<keyword evidence="2 6" id="KW-0812">Transmembrane</keyword>
<dbReference type="Pfam" id="PF08592">
    <property type="entry name" value="Anthrone_oxy"/>
    <property type="match status" value="1"/>
</dbReference>
<feature type="transmembrane region" description="Helical" evidence="6">
    <location>
        <begin position="163"/>
        <end position="187"/>
    </location>
</feature>
<keyword evidence="3 6" id="KW-1133">Transmembrane helix</keyword>
<feature type="transmembrane region" description="Helical" evidence="6">
    <location>
        <begin position="123"/>
        <end position="142"/>
    </location>
</feature>
<dbReference type="InterPro" id="IPR013901">
    <property type="entry name" value="Anthrone_oxy"/>
</dbReference>
<accession>A0A6A5XNN0</accession>
<evidence type="ECO:0000256" key="2">
    <source>
        <dbReference type="ARBA" id="ARBA00022692"/>
    </source>
</evidence>
<dbReference type="PANTHER" id="PTHR35042">
    <property type="entry name" value="ANTHRONE OXYGENASE ENCC"/>
    <property type="match status" value="1"/>
</dbReference>
<sequence>MSTPPVEFSSAALQTSGTLVPVPPIAEIASTSRITKAADDLASRLTTARVTDRIEPSYWWEIGLSTFAMESLTPVVQAVSILASAIAAGTNISTSILTIPALLQTTDANTLARQWHKLYTAGIVPMISLAMGSSVGFAVLAWRSTLAPRLAVDGYGVSNVRRNLYVGATVAMAGLGPYTLGLMGGVIQELTVRATGRAKGVSQVKKGGAAATNSELVETRQLVESWGRLNFWRGIMLLTGAGMGVAATLS</sequence>
<keyword evidence="8" id="KW-1185">Reference proteome</keyword>
<evidence type="ECO:0000313" key="8">
    <source>
        <dbReference type="Proteomes" id="UP000799778"/>
    </source>
</evidence>
<evidence type="ECO:0000256" key="4">
    <source>
        <dbReference type="ARBA" id="ARBA00023136"/>
    </source>
</evidence>
<feature type="transmembrane region" description="Helical" evidence="6">
    <location>
        <begin position="79"/>
        <end position="103"/>
    </location>
</feature>
<evidence type="ECO:0008006" key="9">
    <source>
        <dbReference type="Google" id="ProtNLM"/>
    </source>
</evidence>
<gene>
    <name evidence="7" type="ORF">BU24DRAFT_493129</name>
</gene>
<keyword evidence="4 6" id="KW-0472">Membrane</keyword>
<dbReference type="EMBL" id="ML978070">
    <property type="protein sequence ID" value="KAF2014543.1"/>
    <property type="molecule type" value="Genomic_DNA"/>
</dbReference>
<comment type="subcellular location">
    <subcellularLocation>
        <location evidence="1">Membrane</location>
        <topology evidence="1">Multi-pass membrane protein</topology>
    </subcellularLocation>
</comment>
<dbReference type="OrthoDB" id="3750842at2759"/>
<comment type="similarity">
    <text evidence="5">Belongs to the anthrone oxygenase family.</text>
</comment>
<evidence type="ECO:0000256" key="5">
    <source>
        <dbReference type="ARBA" id="ARBA00034313"/>
    </source>
</evidence>
<dbReference type="Proteomes" id="UP000799778">
    <property type="component" value="Unassembled WGS sequence"/>
</dbReference>
<dbReference type="GO" id="GO:0016020">
    <property type="term" value="C:membrane"/>
    <property type="evidence" value="ECO:0007669"/>
    <property type="project" value="UniProtKB-SubCell"/>
</dbReference>